<comment type="caution">
    <text evidence="10">The sequence shown here is derived from an EMBL/GenBank/DDBJ whole genome shotgun (WGS) entry which is preliminary data.</text>
</comment>
<dbReference type="GO" id="GO:0009245">
    <property type="term" value="P:lipid A biosynthetic process"/>
    <property type="evidence" value="ECO:0007669"/>
    <property type="project" value="TreeGrafter"/>
</dbReference>
<reference evidence="10 11" key="1">
    <citation type="submission" date="2017-08" db="EMBL/GenBank/DDBJ databases">
        <title>The whole genome shortgun sequences of strain Leeuwenhoekiella nanhaiensis G18 from the South China Sea.</title>
        <authorList>
            <person name="Liu Q."/>
        </authorList>
    </citation>
    <scope>NUCLEOTIDE SEQUENCE [LARGE SCALE GENOMIC DNA]</scope>
    <source>
        <strain evidence="10 11">G18</strain>
    </source>
</reference>
<protein>
    <recommendedName>
        <fullName evidence="3 8">3-deoxy-D-manno-octulosonic acid transferase</fullName>
        <shortName evidence="8">Kdo transferase</shortName>
        <ecNumber evidence="2 8">2.4.99.12</ecNumber>
    </recommendedName>
    <alternativeName>
        <fullName evidence="5 8">Lipid IV(A) 3-deoxy-D-manno-octulosonic acid transferase</fullName>
    </alternativeName>
</protein>
<dbReference type="SUPFAM" id="SSF53756">
    <property type="entry name" value="UDP-Glycosyltransferase/glycogen phosphorylase"/>
    <property type="match status" value="1"/>
</dbReference>
<comment type="function">
    <text evidence="8">Involved in lipopolysaccharide (LPS) biosynthesis. Catalyzes the transfer of 3-deoxy-D-manno-octulosonate (Kdo) residue(s) from CMP-Kdo to lipid IV(A), the tetraacyldisaccharide-1,4'-bisphosphate precursor of lipid A.</text>
</comment>
<keyword evidence="4 8" id="KW-0808">Transferase</keyword>
<dbReference type="GO" id="GO:0009244">
    <property type="term" value="P:lipopolysaccharide core region biosynthetic process"/>
    <property type="evidence" value="ECO:0007669"/>
    <property type="project" value="UniProtKB-UniRule"/>
</dbReference>
<proteinExistence type="inferred from homology"/>
<evidence type="ECO:0000256" key="2">
    <source>
        <dbReference type="ARBA" id="ARBA00012621"/>
    </source>
</evidence>
<keyword evidence="11" id="KW-1185">Reference proteome</keyword>
<dbReference type="InterPro" id="IPR039901">
    <property type="entry name" value="Kdotransferase"/>
</dbReference>
<evidence type="ECO:0000259" key="9">
    <source>
        <dbReference type="Pfam" id="PF04413"/>
    </source>
</evidence>
<dbReference type="GO" id="GO:0005886">
    <property type="term" value="C:plasma membrane"/>
    <property type="evidence" value="ECO:0007669"/>
    <property type="project" value="UniProtKB-SubCell"/>
</dbReference>
<sequence>MRQLYSFFIQVFEWLLPVLGFFSAKLKEFRQVRQGVFSRLKSDLNPGDQVIWVHAASLGEYEQAVPVLEELRKNYPTAKIVLTFFSPSGYTIRKNTPLADVVTYLPLDTPVNARKFVKLVNPKLVLFVKYEFWPNFLEELKTHDVHTLLISGIFRESQPFFKWYGSWMKQSLNTFRHFFLQNKESLKALKKMGFTNASVSGDTRFDRVSRQRTYDNSLQFIEDFKQDQLLLVCGSTWPEDEKLLIDFINSTSIKVVVAPHKIDAEQIADFIKQLKRKSVNYSDYKQKDLPEAEVLILNHVGLLTKVYAYADIAYVGGAAGTTGLHNILEPATFGIPIITGTHIDKFPEAQDLRRLAGLFTVSDATETETLLNKLVSEEDFRNQTGMIAGHFISSQTGATQEIMNYLNSQTLTA</sequence>
<evidence type="ECO:0000313" key="10">
    <source>
        <dbReference type="EMBL" id="PHQ29948.1"/>
    </source>
</evidence>
<dbReference type="UniPathway" id="UPA00958"/>
<feature type="active site" description="Proton acceptor" evidence="7">
    <location>
        <position position="60"/>
    </location>
</feature>
<dbReference type="RefSeq" id="WP_099645789.1">
    <property type="nucleotide sequence ID" value="NZ_KZ319289.1"/>
</dbReference>
<dbReference type="EC" id="2.4.99.12" evidence="2 8"/>
<dbReference type="Gene3D" id="3.40.50.2000">
    <property type="entry name" value="Glycogen Phosphorylase B"/>
    <property type="match status" value="1"/>
</dbReference>
<dbReference type="PANTHER" id="PTHR42755">
    <property type="entry name" value="3-DEOXY-MANNO-OCTULOSONATE CYTIDYLYLTRANSFERASE"/>
    <property type="match status" value="1"/>
</dbReference>
<evidence type="ECO:0000256" key="6">
    <source>
        <dbReference type="ARBA" id="ARBA00049183"/>
    </source>
</evidence>
<dbReference type="Proteomes" id="UP000229433">
    <property type="component" value="Unassembled WGS sequence"/>
</dbReference>
<comment type="catalytic activity">
    <reaction evidence="6 8">
        <text>lipid IVA (E. coli) + CMP-3-deoxy-beta-D-manno-octulosonate = alpha-Kdo-(2-&gt;6)-lipid IVA (E. coli) + CMP + H(+)</text>
        <dbReference type="Rhea" id="RHEA:28066"/>
        <dbReference type="ChEBI" id="CHEBI:15378"/>
        <dbReference type="ChEBI" id="CHEBI:58603"/>
        <dbReference type="ChEBI" id="CHEBI:60364"/>
        <dbReference type="ChEBI" id="CHEBI:60377"/>
        <dbReference type="ChEBI" id="CHEBI:85987"/>
        <dbReference type="EC" id="2.4.99.12"/>
    </reaction>
</comment>
<comment type="pathway">
    <text evidence="1 8">Bacterial outer membrane biogenesis; LPS core biosynthesis.</text>
</comment>
<dbReference type="OrthoDB" id="9789797at2"/>
<evidence type="ECO:0000313" key="11">
    <source>
        <dbReference type="Proteomes" id="UP000229433"/>
    </source>
</evidence>
<dbReference type="EMBL" id="NQXA01000003">
    <property type="protein sequence ID" value="PHQ29948.1"/>
    <property type="molecule type" value="Genomic_DNA"/>
</dbReference>
<dbReference type="PANTHER" id="PTHR42755:SF1">
    <property type="entry name" value="3-DEOXY-D-MANNO-OCTULOSONIC ACID TRANSFERASE, MITOCHONDRIAL-RELATED"/>
    <property type="match status" value="1"/>
</dbReference>
<keyword evidence="8" id="KW-0448">Lipopolysaccharide biosynthesis</keyword>
<evidence type="ECO:0000256" key="7">
    <source>
        <dbReference type="PIRSR" id="PIRSR639901-1"/>
    </source>
</evidence>
<evidence type="ECO:0000256" key="3">
    <source>
        <dbReference type="ARBA" id="ARBA00019077"/>
    </source>
</evidence>
<dbReference type="InterPro" id="IPR038107">
    <property type="entry name" value="Glycos_transf_N_sf"/>
</dbReference>
<accession>A0A2G1VT40</accession>
<evidence type="ECO:0000256" key="5">
    <source>
        <dbReference type="ARBA" id="ARBA00031445"/>
    </source>
</evidence>
<feature type="domain" description="3-deoxy-D-manno-octulosonic-acid transferase N-terminal" evidence="9">
    <location>
        <begin position="42"/>
        <end position="206"/>
    </location>
</feature>
<comment type="subcellular location">
    <subcellularLocation>
        <location evidence="8">Cell membrane</location>
    </subcellularLocation>
</comment>
<evidence type="ECO:0000256" key="8">
    <source>
        <dbReference type="RuleBase" id="RU365103"/>
    </source>
</evidence>
<evidence type="ECO:0000256" key="4">
    <source>
        <dbReference type="ARBA" id="ARBA00022679"/>
    </source>
</evidence>
<comment type="similarity">
    <text evidence="8">Belongs to the glycosyltransferase group 1 family.</text>
</comment>
<keyword evidence="8" id="KW-0472">Membrane</keyword>
<gene>
    <name evidence="10" type="ORF">CJ305_08255</name>
</gene>
<organism evidence="10 11">
    <name type="scientific">Leeuwenhoekiella nanhaiensis</name>
    <dbReference type="NCBI Taxonomy" id="1655491"/>
    <lineage>
        <taxon>Bacteria</taxon>
        <taxon>Pseudomonadati</taxon>
        <taxon>Bacteroidota</taxon>
        <taxon>Flavobacteriia</taxon>
        <taxon>Flavobacteriales</taxon>
        <taxon>Flavobacteriaceae</taxon>
        <taxon>Leeuwenhoekiella</taxon>
    </lineage>
</organism>
<dbReference type="Gene3D" id="3.40.50.11720">
    <property type="entry name" value="3-Deoxy-D-manno-octulosonic-acid transferase, N-terminal domain"/>
    <property type="match status" value="1"/>
</dbReference>
<evidence type="ECO:0000256" key="1">
    <source>
        <dbReference type="ARBA" id="ARBA00004713"/>
    </source>
</evidence>
<dbReference type="Pfam" id="PF04413">
    <property type="entry name" value="Glycos_transf_N"/>
    <property type="match status" value="1"/>
</dbReference>
<dbReference type="InterPro" id="IPR007507">
    <property type="entry name" value="Glycos_transf_N"/>
</dbReference>
<keyword evidence="8" id="KW-1003">Cell membrane</keyword>
<name>A0A2G1VT40_9FLAO</name>
<dbReference type="GO" id="GO:0043842">
    <property type="term" value="F:Kdo transferase activity"/>
    <property type="evidence" value="ECO:0007669"/>
    <property type="project" value="UniProtKB-EC"/>
</dbReference>
<dbReference type="AlphaFoldDB" id="A0A2G1VT40"/>